<protein>
    <submittedName>
        <fullName evidence="1">Uncharacterized protein</fullName>
    </submittedName>
</protein>
<dbReference type="EMBL" id="JALJOT010000015">
    <property type="protein sequence ID" value="KAK9902658.1"/>
    <property type="molecule type" value="Genomic_DNA"/>
</dbReference>
<keyword evidence="2" id="KW-1185">Reference proteome</keyword>
<name>A0ABR2YCX0_9CHLO</name>
<sequence length="405" mass="44683">MAPKRTRQPAQADNLVESLSAQCLPKLVLQQVSNQRVKQGSQKLSASELQKIGQERRASGRENTIKKYDSIIKRFEWFLLHDEEGRKRAQPYDGNMVRAGVDVAVRFLHWVGKNWPGLDWPQKASELRLKVLEGAHSALQSRYAAELAALPAEKRRKVSLSSLKDDTTYGAVYDTLKNNMAAKGMHDGRMIFLADMMSPREIKCIGPCPAFMLAFVQKGGKTLENGKTVKELESTNAVKNSMKSVPAALDYLALVVVQDALEDAERYPENPVHALLLGSPLFMKLLEQYEEDKAAHSFDSMRPMTAASHMLEGRGAARTSYASELASQQRSFQHLEAIVARMEPSGQPEDMVEAMEEALLPELGEPGDEAPLLQLAALSDSTGLSMSAFIKSLGKKKGKAQEEGG</sequence>
<proteinExistence type="predicted"/>
<gene>
    <name evidence="1" type="ORF">WJX75_001695</name>
</gene>
<organism evidence="1 2">
    <name type="scientific">Coccomyxa subellipsoidea</name>
    <dbReference type="NCBI Taxonomy" id="248742"/>
    <lineage>
        <taxon>Eukaryota</taxon>
        <taxon>Viridiplantae</taxon>
        <taxon>Chlorophyta</taxon>
        <taxon>core chlorophytes</taxon>
        <taxon>Trebouxiophyceae</taxon>
        <taxon>Trebouxiophyceae incertae sedis</taxon>
        <taxon>Coccomyxaceae</taxon>
        <taxon>Coccomyxa</taxon>
    </lineage>
</organism>
<comment type="caution">
    <text evidence="1">The sequence shown here is derived from an EMBL/GenBank/DDBJ whole genome shotgun (WGS) entry which is preliminary data.</text>
</comment>
<evidence type="ECO:0000313" key="2">
    <source>
        <dbReference type="Proteomes" id="UP001491310"/>
    </source>
</evidence>
<reference evidence="1 2" key="1">
    <citation type="journal article" date="2024" name="Nat. Commun.">
        <title>Phylogenomics reveals the evolutionary origins of lichenization in chlorophyte algae.</title>
        <authorList>
            <person name="Puginier C."/>
            <person name="Libourel C."/>
            <person name="Otte J."/>
            <person name="Skaloud P."/>
            <person name="Haon M."/>
            <person name="Grisel S."/>
            <person name="Petersen M."/>
            <person name="Berrin J.G."/>
            <person name="Delaux P.M."/>
            <person name="Dal Grande F."/>
            <person name="Keller J."/>
        </authorList>
    </citation>
    <scope>NUCLEOTIDE SEQUENCE [LARGE SCALE GENOMIC DNA]</scope>
    <source>
        <strain evidence="1 2">SAG 216-7</strain>
    </source>
</reference>
<evidence type="ECO:0000313" key="1">
    <source>
        <dbReference type="EMBL" id="KAK9902658.1"/>
    </source>
</evidence>
<accession>A0ABR2YCX0</accession>
<dbReference type="Proteomes" id="UP001491310">
    <property type="component" value="Unassembled WGS sequence"/>
</dbReference>